<dbReference type="SFLD" id="SFLDG01081">
    <property type="entry name" value="cleavage_of_the_Ca-Cb_bond_in"/>
    <property type="match status" value="1"/>
</dbReference>
<dbReference type="InterPro" id="IPR010722">
    <property type="entry name" value="BATS_dom"/>
</dbReference>
<comment type="caution">
    <text evidence="8">The sequence shown here is derived from an EMBL/GenBank/DDBJ whole genome shotgun (WGS) entry which is preliminary data.</text>
</comment>
<dbReference type="AlphaFoldDB" id="A0A1E5L7T9"/>
<dbReference type="PANTHER" id="PTHR43583:SF1">
    <property type="entry name" value="2-IMINOACETATE SYNTHASE"/>
    <property type="match status" value="1"/>
</dbReference>
<evidence type="ECO:0000313" key="9">
    <source>
        <dbReference type="Proteomes" id="UP000095255"/>
    </source>
</evidence>
<proteinExistence type="predicted"/>
<dbReference type="GO" id="GO:0005506">
    <property type="term" value="F:iron ion binding"/>
    <property type="evidence" value="ECO:0007669"/>
    <property type="project" value="InterPro"/>
</dbReference>
<evidence type="ECO:0000259" key="7">
    <source>
        <dbReference type="SMART" id="SM00876"/>
    </source>
</evidence>
<dbReference type="GO" id="GO:0051539">
    <property type="term" value="F:4 iron, 4 sulfur cluster binding"/>
    <property type="evidence" value="ECO:0007669"/>
    <property type="project" value="UniProtKB-KW"/>
</dbReference>
<dbReference type="EMBL" id="MJAT01000006">
    <property type="protein sequence ID" value="OEH86201.1"/>
    <property type="molecule type" value="Genomic_DNA"/>
</dbReference>
<name>A0A1E5L7T9_9FIRM</name>
<dbReference type="InterPro" id="IPR013785">
    <property type="entry name" value="Aldolase_TIM"/>
</dbReference>
<dbReference type="PANTHER" id="PTHR43583">
    <property type="entry name" value="2-IMINOACETATE SYNTHASE"/>
    <property type="match status" value="1"/>
</dbReference>
<dbReference type="GO" id="GO:0003824">
    <property type="term" value="F:catalytic activity"/>
    <property type="evidence" value="ECO:0007669"/>
    <property type="project" value="InterPro"/>
</dbReference>
<keyword evidence="6" id="KW-0411">Iron-sulfur</keyword>
<dbReference type="InterPro" id="IPR012726">
    <property type="entry name" value="ThiH"/>
</dbReference>
<keyword evidence="2" id="KW-0004">4Fe-4S</keyword>
<keyword evidence="9" id="KW-1185">Reference proteome</keyword>
<keyword evidence="4" id="KW-0479">Metal-binding</keyword>
<dbReference type="Pfam" id="PF04055">
    <property type="entry name" value="Radical_SAM"/>
    <property type="match status" value="1"/>
</dbReference>
<dbReference type="CDD" id="cd01335">
    <property type="entry name" value="Radical_SAM"/>
    <property type="match status" value="1"/>
</dbReference>
<comment type="cofactor">
    <cofactor evidence="1">
        <name>[4Fe-4S] cluster</name>
        <dbReference type="ChEBI" id="CHEBI:49883"/>
    </cofactor>
</comment>
<dbReference type="OrthoDB" id="9801120at2"/>
<dbReference type="SMART" id="SM00876">
    <property type="entry name" value="BATS"/>
    <property type="match status" value="1"/>
</dbReference>
<keyword evidence="3" id="KW-0949">S-adenosyl-L-methionine</keyword>
<dbReference type="SUPFAM" id="SSF102114">
    <property type="entry name" value="Radical SAM enzymes"/>
    <property type="match status" value="1"/>
</dbReference>
<accession>A0A1E5L7T9</accession>
<evidence type="ECO:0000256" key="6">
    <source>
        <dbReference type="ARBA" id="ARBA00023014"/>
    </source>
</evidence>
<dbReference type="SFLD" id="SFLDS00029">
    <property type="entry name" value="Radical_SAM"/>
    <property type="match status" value="1"/>
</dbReference>
<evidence type="ECO:0000313" key="8">
    <source>
        <dbReference type="EMBL" id="OEH86201.1"/>
    </source>
</evidence>
<dbReference type="InterPro" id="IPR058240">
    <property type="entry name" value="rSAM_sf"/>
</dbReference>
<feature type="domain" description="Biotin and thiamin synthesis-associated" evidence="7">
    <location>
        <begin position="256"/>
        <end position="359"/>
    </location>
</feature>
<dbReference type="Proteomes" id="UP000095255">
    <property type="component" value="Unassembled WGS sequence"/>
</dbReference>
<protein>
    <submittedName>
        <fullName evidence="8">Thiamine biosynthesis protein ThiH</fullName>
    </submittedName>
</protein>
<dbReference type="SFLD" id="SFLDF00301">
    <property type="entry name" value="2-iminoacetate_synthase_(ThiH)"/>
    <property type="match status" value="1"/>
</dbReference>
<reference evidence="8 9" key="1">
    <citation type="submission" date="2016-09" db="EMBL/GenBank/DDBJ databases">
        <title>Desulfuribacillus arsenicus sp. nov., an obligately anaerobic, dissimilatory arsenic- and antimonate-reducing bacterium isolated from anoxic sediments.</title>
        <authorList>
            <person name="Abin C.A."/>
            <person name="Hollibaugh J.T."/>
        </authorList>
    </citation>
    <scope>NUCLEOTIDE SEQUENCE [LARGE SCALE GENOMIC DNA]</scope>
    <source>
        <strain evidence="8 9">MLFW-2</strain>
    </source>
</reference>
<dbReference type="RefSeq" id="WP_069701429.1">
    <property type="nucleotide sequence ID" value="NZ_MJAT01000006.1"/>
</dbReference>
<dbReference type="STRING" id="1390249.BHU72_11735"/>
<evidence type="ECO:0000256" key="4">
    <source>
        <dbReference type="ARBA" id="ARBA00022723"/>
    </source>
</evidence>
<gene>
    <name evidence="8" type="ORF">BHU72_11735</name>
</gene>
<keyword evidence="5" id="KW-0408">Iron</keyword>
<evidence type="ECO:0000256" key="1">
    <source>
        <dbReference type="ARBA" id="ARBA00001966"/>
    </source>
</evidence>
<dbReference type="InterPro" id="IPR007197">
    <property type="entry name" value="rSAM"/>
</dbReference>
<evidence type="ECO:0000256" key="3">
    <source>
        <dbReference type="ARBA" id="ARBA00022691"/>
    </source>
</evidence>
<evidence type="ECO:0000256" key="5">
    <source>
        <dbReference type="ARBA" id="ARBA00023004"/>
    </source>
</evidence>
<organism evidence="8 9">
    <name type="scientific">Desulfuribacillus stibiiarsenatis</name>
    <dbReference type="NCBI Taxonomy" id="1390249"/>
    <lineage>
        <taxon>Bacteria</taxon>
        <taxon>Bacillati</taxon>
        <taxon>Bacillota</taxon>
        <taxon>Desulfuribacillia</taxon>
        <taxon>Desulfuribacillales</taxon>
        <taxon>Desulfuribacillaceae</taxon>
        <taxon>Desulfuribacillus</taxon>
    </lineage>
</organism>
<dbReference type="NCBIfam" id="TIGR02351">
    <property type="entry name" value="thiH"/>
    <property type="match status" value="1"/>
</dbReference>
<sequence length="367" mass="42016">MSFYPVYKTYEQYSIEDFFLTITDSHVHKVLQKESLDEWDYLTLLSPTAANHLETIAQKANQVTVQYFGKTIGLYTPIYLSDHCVNQCSYCSFNSKHTFRRNRLTMEQVEQEAKIIAATGLKHILVLTGESRKVSPVSYIQEAVQVLKRYFSSISIEIYPLELVEYQSLCKSGVDGLTIYQEVYDEAIYKEVHVAGPKKDYLYRLDAPERGCISGMRTVNIGALLGLGDFYKQAWATGLHAQYLQQKYADVEIGVSLPRMRPHIGSFQPHSIVDDRQMVQMLMALRLFIPRIGINISTREQSQFRDSILPLGVTRMSAGVSTKVGGHSGQEDTSEQFAISDTRSVDEMMRMIYQRNYQPVLKDWHLI</sequence>
<dbReference type="GO" id="GO:0009228">
    <property type="term" value="P:thiamine biosynthetic process"/>
    <property type="evidence" value="ECO:0007669"/>
    <property type="project" value="InterPro"/>
</dbReference>
<dbReference type="InterPro" id="IPR034428">
    <property type="entry name" value="ThiH/NoCL/HydG-like"/>
</dbReference>
<evidence type="ECO:0000256" key="2">
    <source>
        <dbReference type="ARBA" id="ARBA00022485"/>
    </source>
</evidence>
<dbReference type="Gene3D" id="3.20.20.70">
    <property type="entry name" value="Aldolase class I"/>
    <property type="match status" value="1"/>
</dbReference>
<dbReference type="Pfam" id="PF06968">
    <property type="entry name" value="BATS"/>
    <property type="match status" value="1"/>
</dbReference>
<dbReference type="SFLD" id="SFLDG01060">
    <property type="entry name" value="BATS_domain_containing"/>
    <property type="match status" value="1"/>
</dbReference>